<dbReference type="CDD" id="cd06261">
    <property type="entry name" value="TM_PBP2"/>
    <property type="match status" value="1"/>
</dbReference>
<dbReference type="Pfam" id="PF00528">
    <property type="entry name" value="BPD_transp_1"/>
    <property type="match status" value="1"/>
</dbReference>
<dbReference type="SUPFAM" id="SSF161098">
    <property type="entry name" value="MetI-like"/>
    <property type="match status" value="1"/>
</dbReference>
<evidence type="ECO:0000256" key="3">
    <source>
        <dbReference type="ARBA" id="ARBA00022475"/>
    </source>
</evidence>
<comment type="subcellular location">
    <subcellularLocation>
        <location evidence="1 7">Cell membrane</location>
        <topology evidence="1 7">Multi-pass membrane protein</topology>
    </subcellularLocation>
</comment>
<dbReference type="GO" id="GO:0005886">
    <property type="term" value="C:plasma membrane"/>
    <property type="evidence" value="ECO:0007669"/>
    <property type="project" value="UniProtKB-SubCell"/>
</dbReference>
<dbReference type="PANTHER" id="PTHR30183">
    <property type="entry name" value="MOLYBDENUM TRANSPORT SYSTEM PERMEASE PROTEIN MODB"/>
    <property type="match status" value="1"/>
</dbReference>
<evidence type="ECO:0000256" key="6">
    <source>
        <dbReference type="ARBA" id="ARBA00023136"/>
    </source>
</evidence>
<evidence type="ECO:0000256" key="5">
    <source>
        <dbReference type="ARBA" id="ARBA00022989"/>
    </source>
</evidence>
<comment type="caution">
    <text evidence="9">The sequence shown here is derived from an EMBL/GenBank/DDBJ whole genome shotgun (WGS) entry which is preliminary data.</text>
</comment>
<keyword evidence="4 7" id="KW-0812">Transmembrane</keyword>
<dbReference type="EMBL" id="PPFX01000006">
    <property type="protein sequence ID" value="PNU20983.1"/>
    <property type="molecule type" value="Genomic_DNA"/>
</dbReference>
<feature type="transmembrane region" description="Helical" evidence="7">
    <location>
        <begin position="125"/>
        <end position="147"/>
    </location>
</feature>
<proteinExistence type="inferred from homology"/>
<protein>
    <submittedName>
        <fullName evidence="9">ABC transporter permease</fullName>
    </submittedName>
</protein>
<keyword evidence="5 7" id="KW-1133">Transmembrane helix</keyword>
<dbReference type="PANTHER" id="PTHR30183:SF3">
    <property type="entry name" value="MOLYBDENUM TRANSPORT SYSTEM PERMEASE PROTEIN MODB"/>
    <property type="match status" value="1"/>
</dbReference>
<sequence length="262" mass="27645">MTPHHNRAFRLALVLPLGLLAGYFLLLLGGQAPYLNGSTLRAELSSSTLLDAIRLSLVSATIATLAALAFAVPAGYALARLNFPGKRLLDTLLDLPVVLTPVALGTLILMALNTPPGRFLHSLGLTLPFTVAGVIAAQFTVVVAMAVRMLKASFEEISPRYEQVARLLGCSAGGSFLRVTLPLARRGIIASFILCWARAIGEFGATVMVAGTARGQTATLPSSIYLAMSAADLSRAVVLILILILISFAVLFLVRLVGGRRP</sequence>
<gene>
    <name evidence="9" type="ORF">C2E25_04060</name>
</gene>
<keyword evidence="6 7" id="KW-0472">Membrane</keyword>
<reference evidence="9 10" key="1">
    <citation type="journal article" date="2018" name="Genome Announc.">
        <title>Genome Sequence of Geothermobacter sp. HR-1 Iron Reducer from the Loihi Seamount.</title>
        <authorList>
            <person name="Smith H."/>
            <person name="Abuyen K."/>
            <person name="Tremblay J."/>
            <person name="Savalia P."/>
            <person name="Perez-Rodriguez I."/>
            <person name="Emerson D."/>
            <person name="Tully B."/>
            <person name="Amend J."/>
        </authorList>
    </citation>
    <scope>NUCLEOTIDE SEQUENCE [LARGE SCALE GENOMIC DNA]</scope>
    <source>
        <strain evidence="9 10">HR-1</strain>
    </source>
</reference>
<dbReference type="Gene3D" id="1.10.3720.10">
    <property type="entry name" value="MetI-like"/>
    <property type="match status" value="1"/>
</dbReference>
<keyword evidence="2 7" id="KW-0813">Transport</keyword>
<evidence type="ECO:0000256" key="7">
    <source>
        <dbReference type="RuleBase" id="RU363032"/>
    </source>
</evidence>
<dbReference type="OrthoDB" id="9795403at2"/>
<keyword evidence="3" id="KW-1003">Cell membrane</keyword>
<accession>A0A2K2HCK0</accession>
<dbReference type="InterPro" id="IPR000515">
    <property type="entry name" value="MetI-like"/>
</dbReference>
<evidence type="ECO:0000259" key="8">
    <source>
        <dbReference type="PROSITE" id="PS50928"/>
    </source>
</evidence>
<feature type="transmembrane region" description="Helical" evidence="7">
    <location>
        <begin position="53"/>
        <end position="79"/>
    </location>
</feature>
<evidence type="ECO:0000313" key="9">
    <source>
        <dbReference type="EMBL" id="PNU20983.1"/>
    </source>
</evidence>
<dbReference type="PROSITE" id="PS50928">
    <property type="entry name" value="ABC_TM1"/>
    <property type="match status" value="1"/>
</dbReference>
<dbReference type="Proteomes" id="UP000236340">
    <property type="component" value="Unassembled WGS sequence"/>
</dbReference>
<evidence type="ECO:0000256" key="1">
    <source>
        <dbReference type="ARBA" id="ARBA00004651"/>
    </source>
</evidence>
<name>A0A2K2HCK0_9BACT</name>
<evidence type="ECO:0000256" key="4">
    <source>
        <dbReference type="ARBA" id="ARBA00022692"/>
    </source>
</evidence>
<dbReference type="InterPro" id="IPR035906">
    <property type="entry name" value="MetI-like_sf"/>
</dbReference>
<organism evidence="9 10">
    <name type="scientific">Geothermobacter hydrogeniphilus</name>
    <dbReference type="NCBI Taxonomy" id="1969733"/>
    <lineage>
        <taxon>Bacteria</taxon>
        <taxon>Pseudomonadati</taxon>
        <taxon>Thermodesulfobacteriota</taxon>
        <taxon>Desulfuromonadia</taxon>
        <taxon>Desulfuromonadales</taxon>
        <taxon>Geothermobacteraceae</taxon>
        <taxon>Geothermobacter</taxon>
    </lineage>
</organism>
<comment type="similarity">
    <text evidence="7">Belongs to the binding-protein-dependent transport system permease family.</text>
</comment>
<feature type="transmembrane region" description="Helical" evidence="7">
    <location>
        <begin position="188"/>
        <end position="213"/>
    </location>
</feature>
<evidence type="ECO:0000256" key="2">
    <source>
        <dbReference type="ARBA" id="ARBA00022448"/>
    </source>
</evidence>
<dbReference type="RefSeq" id="WP_103114514.1">
    <property type="nucleotide sequence ID" value="NZ_PPFX01000006.1"/>
</dbReference>
<feature type="transmembrane region" description="Helical" evidence="7">
    <location>
        <begin position="233"/>
        <end position="254"/>
    </location>
</feature>
<evidence type="ECO:0000313" key="10">
    <source>
        <dbReference type="Proteomes" id="UP000236340"/>
    </source>
</evidence>
<dbReference type="GO" id="GO:0055085">
    <property type="term" value="P:transmembrane transport"/>
    <property type="evidence" value="ECO:0007669"/>
    <property type="project" value="InterPro"/>
</dbReference>
<feature type="domain" description="ABC transmembrane type-1" evidence="8">
    <location>
        <begin position="53"/>
        <end position="254"/>
    </location>
</feature>
<feature type="transmembrane region" description="Helical" evidence="7">
    <location>
        <begin position="91"/>
        <end position="113"/>
    </location>
</feature>
<dbReference type="AlphaFoldDB" id="A0A2K2HCK0"/>